<evidence type="ECO:0000313" key="6">
    <source>
        <dbReference type="Proteomes" id="UP000241769"/>
    </source>
</evidence>
<feature type="region of interest" description="Disordered" evidence="3">
    <location>
        <begin position="200"/>
        <end position="222"/>
    </location>
</feature>
<dbReference type="InParanoid" id="A0A2P6N2R9"/>
<gene>
    <name evidence="5" type="ORF">PROFUN_13860</name>
</gene>
<evidence type="ECO:0000259" key="4">
    <source>
        <dbReference type="PROSITE" id="PS50013"/>
    </source>
</evidence>
<dbReference type="EMBL" id="MDYQ01000233">
    <property type="protein sequence ID" value="PRP78250.1"/>
    <property type="molecule type" value="Genomic_DNA"/>
</dbReference>
<dbReference type="Proteomes" id="UP000241769">
    <property type="component" value="Unassembled WGS sequence"/>
</dbReference>
<comment type="subcellular location">
    <subcellularLocation>
        <location evidence="1">Nucleus</location>
    </subcellularLocation>
</comment>
<dbReference type="InterPro" id="IPR023780">
    <property type="entry name" value="Chromo_domain"/>
</dbReference>
<dbReference type="PROSITE" id="PS50013">
    <property type="entry name" value="CHROMO_2"/>
    <property type="match status" value="1"/>
</dbReference>
<feature type="domain" description="Chromo" evidence="4">
    <location>
        <begin position="233"/>
        <end position="294"/>
    </location>
</feature>
<dbReference type="InterPro" id="IPR000953">
    <property type="entry name" value="Chromo/chromo_shadow_dom"/>
</dbReference>
<dbReference type="InterPro" id="IPR051219">
    <property type="entry name" value="Heterochromatin_chromo-domain"/>
</dbReference>
<dbReference type="SUPFAM" id="SSF54160">
    <property type="entry name" value="Chromo domain-like"/>
    <property type="match status" value="1"/>
</dbReference>
<organism evidence="5 6">
    <name type="scientific">Planoprotostelium fungivorum</name>
    <dbReference type="NCBI Taxonomy" id="1890364"/>
    <lineage>
        <taxon>Eukaryota</taxon>
        <taxon>Amoebozoa</taxon>
        <taxon>Evosea</taxon>
        <taxon>Variosea</taxon>
        <taxon>Cavosteliida</taxon>
        <taxon>Cavosteliaceae</taxon>
        <taxon>Planoprotostelium</taxon>
    </lineage>
</organism>
<reference evidence="5 6" key="1">
    <citation type="journal article" date="2018" name="Genome Biol. Evol.">
        <title>Multiple Roots of Fruiting Body Formation in Amoebozoa.</title>
        <authorList>
            <person name="Hillmann F."/>
            <person name="Forbes G."/>
            <person name="Novohradska S."/>
            <person name="Ferling I."/>
            <person name="Riege K."/>
            <person name="Groth M."/>
            <person name="Westermann M."/>
            <person name="Marz M."/>
            <person name="Spaller T."/>
            <person name="Winckler T."/>
            <person name="Schaap P."/>
            <person name="Glockner G."/>
        </authorList>
    </citation>
    <scope>NUCLEOTIDE SEQUENCE [LARGE SCALE GENOMIC DNA]</scope>
    <source>
        <strain evidence="5 6">Jena</strain>
    </source>
</reference>
<evidence type="ECO:0000256" key="1">
    <source>
        <dbReference type="ARBA" id="ARBA00004123"/>
    </source>
</evidence>
<dbReference type="Gene3D" id="2.40.50.40">
    <property type="match status" value="1"/>
</dbReference>
<dbReference type="InterPro" id="IPR016197">
    <property type="entry name" value="Chromo-like_dom_sf"/>
</dbReference>
<dbReference type="AlphaFoldDB" id="A0A2P6N2R9"/>
<protein>
    <submittedName>
        <fullName evidence="5">Retrotransposable element protein</fullName>
    </submittedName>
</protein>
<dbReference type="Pfam" id="PF00385">
    <property type="entry name" value="Chromo"/>
    <property type="match status" value="1"/>
</dbReference>
<evidence type="ECO:0000256" key="3">
    <source>
        <dbReference type="SAM" id="MobiDB-lite"/>
    </source>
</evidence>
<dbReference type="GO" id="GO:0005634">
    <property type="term" value="C:nucleus"/>
    <property type="evidence" value="ECO:0007669"/>
    <property type="project" value="UniProtKB-SubCell"/>
</dbReference>
<keyword evidence="6" id="KW-1185">Reference proteome</keyword>
<dbReference type="OrthoDB" id="5427872at2759"/>
<accession>A0A2P6N2R9</accession>
<dbReference type="PANTHER" id="PTHR22812">
    <property type="entry name" value="CHROMOBOX PROTEIN"/>
    <property type="match status" value="1"/>
</dbReference>
<dbReference type="CDD" id="cd00024">
    <property type="entry name" value="CD_CSD"/>
    <property type="match status" value="1"/>
</dbReference>
<keyword evidence="2" id="KW-0539">Nucleus</keyword>
<evidence type="ECO:0000256" key="2">
    <source>
        <dbReference type="ARBA" id="ARBA00023242"/>
    </source>
</evidence>
<sequence>MSVDGWRYQLPSGHPQTDGQTERTNSTLAQYLRIFCTYCTTEEEVGQQIHWTLLRHLSHVCLRDPPALFAENPPRISRVTTQAAVFHPLYHFCVIKVPMKDLNCSDAAIGTSWLRVRVFFAERAREENTSRSEDSDLLVSLINAHKPNGHATVWVDAAVDKIDAAGDGKVRNWNLKIQNSTPGFVADYIALKNSIDAATQTAPTGSSRRHVGKTFPKDGIPPLGAGNWSTSGSAIHALKDCQAPTRYGKTQYLVSWKGYGPEENLWLPEDNLSNSPDLVADFKARTARVTTSKRKRKN</sequence>
<proteinExistence type="predicted"/>
<name>A0A2P6N2R9_9EUKA</name>
<evidence type="ECO:0000313" key="5">
    <source>
        <dbReference type="EMBL" id="PRP78250.1"/>
    </source>
</evidence>
<comment type="caution">
    <text evidence="5">The sequence shown here is derived from an EMBL/GenBank/DDBJ whole genome shotgun (WGS) entry which is preliminary data.</text>
</comment>